<evidence type="ECO:0000256" key="11">
    <source>
        <dbReference type="ARBA" id="ARBA00049893"/>
    </source>
</evidence>
<dbReference type="Gene3D" id="3.60.140.10">
    <property type="entry name" value="CNF1/YfiH-like putative cysteine hydrolases"/>
    <property type="match status" value="1"/>
</dbReference>
<comment type="similarity">
    <text evidence="3 12">Belongs to the purine nucleoside phosphorylase YfiH/LACC1 family.</text>
</comment>
<dbReference type="RefSeq" id="WP_256970291.1">
    <property type="nucleotide sequence ID" value="NZ_FWFF01000013.1"/>
</dbReference>
<evidence type="ECO:0000256" key="7">
    <source>
        <dbReference type="ARBA" id="ARBA00022833"/>
    </source>
</evidence>
<evidence type="ECO:0000313" key="13">
    <source>
        <dbReference type="EMBL" id="SLM97756.1"/>
    </source>
</evidence>
<dbReference type="InterPro" id="IPR038371">
    <property type="entry name" value="Cu_polyphenol_OxRdtase_sf"/>
</dbReference>
<evidence type="ECO:0000256" key="6">
    <source>
        <dbReference type="ARBA" id="ARBA00022801"/>
    </source>
</evidence>
<dbReference type="PANTHER" id="PTHR30616">
    <property type="entry name" value="UNCHARACTERIZED PROTEIN YFIH"/>
    <property type="match status" value="1"/>
</dbReference>
<keyword evidence="8" id="KW-0186">Copper</keyword>
<dbReference type="GO" id="GO:0016787">
    <property type="term" value="F:hydrolase activity"/>
    <property type="evidence" value="ECO:0007669"/>
    <property type="project" value="UniProtKB-KW"/>
</dbReference>
<accession>A0A1X6XF28</accession>
<dbReference type="NCBIfam" id="TIGR00726">
    <property type="entry name" value="peptidoglycan editing factor PgeF"/>
    <property type="match status" value="1"/>
</dbReference>
<evidence type="ECO:0000256" key="10">
    <source>
        <dbReference type="ARBA" id="ARBA00048968"/>
    </source>
</evidence>
<evidence type="ECO:0000313" key="14">
    <source>
        <dbReference type="Proteomes" id="UP000196581"/>
    </source>
</evidence>
<dbReference type="SUPFAM" id="SSF64438">
    <property type="entry name" value="CNF1/YfiH-like putative cysteine hydrolases"/>
    <property type="match status" value="1"/>
</dbReference>
<evidence type="ECO:0000256" key="12">
    <source>
        <dbReference type="RuleBase" id="RU361274"/>
    </source>
</evidence>
<evidence type="ECO:0000256" key="5">
    <source>
        <dbReference type="ARBA" id="ARBA00022723"/>
    </source>
</evidence>
<evidence type="ECO:0000256" key="2">
    <source>
        <dbReference type="ARBA" id="ARBA00003215"/>
    </source>
</evidence>
<sequence length="261" mass="26791">MLLSRVDLAGAAGRVRMAFTDRNGGYGHGAFGSFNLALHVGDDPSIVTANRSLLGQALGIDRISFVQQVHGTAVHAVTAESAASLGPVGAAASVPVEADAQVTDAFDVGLAILVADCTPVLLADPDAGVIAAVHAGRRGMVDGVVAATLKRMRARGAESISAAIGPSIGPRRYEVPATMRDDVSAAEPVTASVTRQGTPALDVAAGVAEQLVREGVSIRDWSPHCTFESNDLFSYRRDGTTGRFAGVVWMSSADGATRPSA</sequence>
<keyword evidence="5" id="KW-0479">Metal-binding</keyword>
<evidence type="ECO:0000256" key="4">
    <source>
        <dbReference type="ARBA" id="ARBA00022679"/>
    </source>
</evidence>
<dbReference type="CDD" id="cd16833">
    <property type="entry name" value="YfiH"/>
    <property type="match status" value="1"/>
</dbReference>
<protein>
    <recommendedName>
        <fullName evidence="12">Purine nucleoside phosphorylase</fullName>
    </recommendedName>
</protein>
<gene>
    <name evidence="13" type="ORF">FM105_07655</name>
</gene>
<comment type="catalytic activity">
    <reaction evidence="1">
        <text>inosine + phosphate = alpha-D-ribose 1-phosphate + hypoxanthine</text>
        <dbReference type="Rhea" id="RHEA:27646"/>
        <dbReference type="ChEBI" id="CHEBI:17368"/>
        <dbReference type="ChEBI" id="CHEBI:17596"/>
        <dbReference type="ChEBI" id="CHEBI:43474"/>
        <dbReference type="ChEBI" id="CHEBI:57720"/>
        <dbReference type="EC" id="2.4.2.1"/>
    </reaction>
    <physiologicalReaction direction="left-to-right" evidence="1">
        <dbReference type="Rhea" id="RHEA:27647"/>
    </physiologicalReaction>
</comment>
<comment type="catalytic activity">
    <reaction evidence="11">
        <text>S-methyl-5'-thioadenosine + phosphate = 5-(methylsulfanyl)-alpha-D-ribose 1-phosphate + adenine</text>
        <dbReference type="Rhea" id="RHEA:11852"/>
        <dbReference type="ChEBI" id="CHEBI:16708"/>
        <dbReference type="ChEBI" id="CHEBI:17509"/>
        <dbReference type="ChEBI" id="CHEBI:43474"/>
        <dbReference type="ChEBI" id="CHEBI:58533"/>
        <dbReference type="EC" id="2.4.2.28"/>
    </reaction>
    <physiologicalReaction direction="left-to-right" evidence="11">
        <dbReference type="Rhea" id="RHEA:11853"/>
    </physiologicalReaction>
</comment>
<evidence type="ECO:0000256" key="3">
    <source>
        <dbReference type="ARBA" id="ARBA00007353"/>
    </source>
</evidence>
<comment type="catalytic activity">
    <reaction evidence="9">
        <text>adenosine + H2O + H(+) = inosine + NH4(+)</text>
        <dbReference type="Rhea" id="RHEA:24408"/>
        <dbReference type="ChEBI" id="CHEBI:15377"/>
        <dbReference type="ChEBI" id="CHEBI:15378"/>
        <dbReference type="ChEBI" id="CHEBI:16335"/>
        <dbReference type="ChEBI" id="CHEBI:17596"/>
        <dbReference type="ChEBI" id="CHEBI:28938"/>
        <dbReference type="EC" id="3.5.4.4"/>
    </reaction>
    <physiologicalReaction direction="left-to-right" evidence="9">
        <dbReference type="Rhea" id="RHEA:24409"/>
    </physiologicalReaction>
</comment>
<evidence type="ECO:0000256" key="9">
    <source>
        <dbReference type="ARBA" id="ARBA00047989"/>
    </source>
</evidence>
<comment type="catalytic activity">
    <reaction evidence="10">
        <text>adenosine + phosphate = alpha-D-ribose 1-phosphate + adenine</text>
        <dbReference type="Rhea" id="RHEA:27642"/>
        <dbReference type="ChEBI" id="CHEBI:16335"/>
        <dbReference type="ChEBI" id="CHEBI:16708"/>
        <dbReference type="ChEBI" id="CHEBI:43474"/>
        <dbReference type="ChEBI" id="CHEBI:57720"/>
        <dbReference type="EC" id="2.4.2.1"/>
    </reaction>
    <physiologicalReaction direction="left-to-right" evidence="10">
        <dbReference type="Rhea" id="RHEA:27643"/>
    </physiologicalReaction>
</comment>
<keyword evidence="7" id="KW-0862">Zinc</keyword>
<organism evidence="13 14">
    <name type="scientific">Brevibacterium yomogidense</name>
    <dbReference type="NCBI Taxonomy" id="946573"/>
    <lineage>
        <taxon>Bacteria</taxon>
        <taxon>Bacillati</taxon>
        <taxon>Actinomycetota</taxon>
        <taxon>Actinomycetes</taxon>
        <taxon>Micrococcales</taxon>
        <taxon>Brevibacteriaceae</taxon>
        <taxon>Brevibacterium</taxon>
    </lineage>
</organism>
<keyword evidence="4" id="KW-0808">Transferase</keyword>
<dbReference type="GO" id="GO:0005507">
    <property type="term" value="F:copper ion binding"/>
    <property type="evidence" value="ECO:0007669"/>
    <property type="project" value="TreeGrafter"/>
</dbReference>
<dbReference type="InterPro" id="IPR011324">
    <property type="entry name" value="Cytotoxic_necrot_fac-like_cat"/>
</dbReference>
<keyword evidence="6" id="KW-0378">Hydrolase</keyword>
<evidence type="ECO:0000256" key="8">
    <source>
        <dbReference type="ARBA" id="ARBA00023008"/>
    </source>
</evidence>
<evidence type="ECO:0000256" key="1">
    <source>
        <dbReference type="ARBA" id="ARBA00000553"/>
    </source>
</evidence>
<dbReference type="EMBL" id="FWFF01000013">
    <property type="protein sequence ID" value="SLM97756.1"/>
    <property type="molecule type" value="Genomic_DNA"/>
</dbReference>
<reference evidence="14" key="1">
    <citation type="submission" date="2017-02" db="EMBL/GenBank/DDBJ databases">
        <authorList>
            <person name="Dridi B."/>
        </authorList>
    </citation>
    <scope>NUCLEOTIDE SEQUENCE [LARGE SCALE GENOMIC DNA]</scope>
    <source>
        <strain evidence="14">B Co 03.10</strain>
    </source>
</reference>
<dbReference type="GO" id="GO:0017061">
    <property type="term" value="F:S-methyl-5-thioadenosine phosphorylase activity"/>
    <property type="evidence" value="ECO:0007669"/>
    <property type="project" value="UniProtKB-EC"/>
</dbReference>
<comment type="function">
    <text evidence="2">Purine nucleoside enzyme that catalyzes the phosphorolysis of adenosine and inosine nucleosides, yielding D-ribose 1-phosphate and the respective free bases, adenine and hypoxanthine. Also catalyzes the phosphorolysis of S-methyl-5'-thioadenosine into adenine and S-methyl-5-thio-alpha-D-ribose 1-phosphate. Also has adenosine deaminase activity.</text>
</comment>
<proteinExistence type="inferred from homology"/>
<keyword evidence="14" id="KW-1185">Reference proteome</keyword>
<dbReference type="AlphaFoldDB" id="A0A1X6XF28"/>
<name>A0A1X6XF28_9MICO</name>
<dbReference type="InterPro" id="IPR003730">
    <property type="entry name" value="Cu_polyphenol_OxRdtase"/>
</dbReference>
<dbReference type="Pfam" id="PF02578">
    <property type="entry name" value="Cu-oxidase_4"/>
    <property type="match status" value="1"/>
</dbReference>
<dbReference type="PANTHER" id="PTHR30616:SF2">
    <property type="entry name" value="PURINE NUCLEOSIDE PHOSPHORYLASE LACC1"/>
    <property type="match status" value="1"/>
</dbReference>
<dbReference type="Proteomes" id="UP000196581">
    <property type="component" value="Unassembled WGS sequence"/>
</dbReference>